<evidence type="ECO:0000256" key="2">
    <source>
        <dbReference type="PROSITE-ProRule" id="PRU00335"/>
    </source>
</evidence>
<dbReference type="Gene3D" id="1.10.357.10">
    <property type="entry name" value="Tetracycline Repressor, domain 2"/>
    <property type="match status" value="1"/>
</dbReference>
<dbReference type="InterPro" id="IPR001647">
    <property type="entry name" value="HTH_TetR"/>
</dbReference>
<gene>
    <name evidence="4" type="ORF">ACFPYJ_00820</name>
</gene>
<dbReference type="EMBL" id="JBHSOW010000005">
    <property type="protein sequence ID" value="MFC5647681.1"/>
    <property type="molecule type" value="Genomic_DNA"/>
</dbReference>
<evidence type="ECO:0000313" key="5">
    <source>
        <dbReference type="Proteomes" id="UP001596047"/>
    </source>
</evidence>
<sequence>MNSNTGNDTNPQKEMRNKLVNKVLPIIVKNGFQSLRMEEISKYMDVSKATMYKYFASKDEVLESIVASLIDYINELVVKFCDTCQSYGTGFQQLFEQSLLLAAYISDVFLTELQAMYPELHSHVTDAMRLREKHILQFYQEGQNKHIFNEFNGYLIFLQDNVLVRAMLDIKFLMSYHLTLNQVLVDYYQLMKHQLFRPEQLHTVDDTKFTSKLDFLANKITRDLF</sequence>
<protein>
    <submittedName>
        <fullName evidence="4">TetR/AcrR family transcriptional regulator</fullName>
    </submittedName>
</protein>
<feature type="DNA-binding region" description="H-T-H motif" evidence="2">
    <location>
        <begin position="36"/>
        <end position="55"/>
    </location>
</feature>
<dbReference type="PROSITE" id="PS50977">
    <property type="entry name" value="HTH_TETR_2"/>
    <property type="match status" value="1"/>
</dbReference>
<proteinExistence type="predicted"/>
<comment type="caution">
    <text evidence="4">The sequence shown here is derived from an EMBL/GenBank/DDBJ whole genome shotgun (WGS) entry which is preliminary data.</text>
</comment>
<dbReference type="PRINTS" id="PR00455">
    <property type="entry name" value="HTHTETR"/>
</dbReference>
<dbReference type="InterPro" id="IPR009057">
    <property type="entry name" value="Homeodomain-like_sf"/>
</dbReference>
<evidence type="ECO:0000256" key="1">
    <source>
        <dbReference type="ARBA" id="ARBA00023125"/>
    </source>
</evidence>
<reference evidence="5" key="1">
    <citation type="journal article" date="2019" name="Int. J. Syst. Evol. Microbiol.">
        <title>The Global Catalogue of Microorganisms (GCM) 10K type strain sequencing project: providing services to taxonomists for standard genome sequencing and annotation.</title>
        <authorList>
            <consortium name="The Broad Institute Genomics Platform"/>
            <consortium name="The Broad Institute Genome Sequencing Center for Infectious Disease"/>
            <person name="Wu L."/>
            <person name="Ma J."/>
        </authorList>
    </citation>
    <scope>NUCLEOTIDE SEQUENCE [LARGE SCALE GENOMIC DNA]</scope>
    <source>
        <strain evidence="5">CGMCC 1.3240</strain>
    </source>
</reference>
<dbReference type="Pfam" id="PF00440">
    <property type="entry name" value="TetR_N"/>
    <property type="match status" value="1"/>
</dbReference>
<dbReference type="Proteomes" id="UP001596047">
    <property type="component" value="Unassembled WGS sequence"/>
</dbReference>
<organism evidence="4 5">
    <name type="scientific">Paenibacillus solisilvae</name>
    <dbReference type="NCBI Taxonomy" id="2486751"/>
    <lineage>
        <taxon>Bacteria</taxon>
        <taxon>Bacillati</taxon>
        <taxon>Bacillota</taxon>
        <taxon>Bacilli</taxon>
        <taxon>Bacillales</taxon>
        <taxon>Paenibacillaceae</taxon>
        <taxon>Paenibacillus</taxon>
    </lineage>
</organism>
<keyword evidence="1 2" id="KW-0238">DNA-binding</keyword>
<name>A0ABW0VT21_9BACL</name>
<evidence type="ECO:0000313" key="4">
    <source>
        <dbReference type="EMBL" id="MFC5647681.1"/>
    </source>
</evidence>
<accession>A0ABW0VT21</accession>
<dbReference type="SUPFAM" id="SSF46689">
    <property type="entry name" value="Homeodomain-like"/>
    <property type="match status" value="1"/>
</dbReference>
<keyword evidence="5" id="KW-1185">Reference proteome</keyword>
<dbReference type="RefSeq" id="WP_379186129.1">
    <property type="nucleotide sequence ID" value="NZ_JBHSOW010000005.1"/>
</dbReference>
<evidence type="ECO:0000259" key="3">
    <source>
        <dbReference type="PROSITE" id="PS50977"/>
    </source>
</evidence>
<feature type="domain" description="HTH tetR-type" evidence="3">
    <location>
        <begin position="13"/>
        <end position="73"/>
    </location>
</feature>